<keyword evidence="5" id="KW-0560">Oxidoreductase</keyword>
<dbReference type="OrthoDB" id="445007at2759"/>
<reference evidence="5 6" key="1">
    <citation type="journal article" date="2019" name="Nat. Ecol. Evol.">
        <title>Megaphylogeny resolves global patterns of mushroom evolution.</title>
        <authorList>
            <person name="Varga T."/>
            <person name="Krizsan K."/>
            <person name="Foldi C."/>
            <person name="Dima B."/>
            <person name="Sanchez-Garcia M."/>
            <person name="Sanchez-Ramirez S."/>
            <person name="Szollosi G.J."/>
            <person name="Szarkandi J.G."/>
            <person name="Papp V."/>
            <person name="Albert L."/>
            <person name="Andreopoulos W."/>
            <person name="Angelini C."/>
            <person name="Antonin V."/>
            <person name="Barry K.W."/>
            <person name="Bougher N.L."/>
            <person name="Buchanan P."/>
            <person name="Buyck B."/>
            <person name="Bense V."/>
            <person name="Catcheside P."/>
            <person name="Chovatia M."/>
            <person name="Cooper J."/>
            <person name="Damon W."/>
            <person name="Desjardin D."/>
            <person name="Finy P."/>
            <person name="Geml J."/>
            <person name="Haridas S."/>
            <person name="Hughes K."/>
            <person name="Justo A."/>
            <person name="Karasinski D."/>
            <person name="Kautmanova I."/>
            <person name="Kiss B."/>
            <person name="Kocsube S."/>
            <person name="Kotiranta H."/>
            <person name="LaButti K.M."/>
            <person name="Lechner B.E."/>
            <person name="Liimatainen K."/>
            <person name="Lipzen A."/>
            <person name="Lukacs Z."/>
            <person name="Mihaltcheva S."/>
            <person name="Morgado L.N."/>
            <person name="Niskanen T."/>
            <person name="Noordeloos M.E."/>
            <person name="Ohm R.A."/>
            <person name="Ortiz-Santana B."/>
            <person name="Ovrebo C."/>
            <person name="Racz N."/>
            <person name="Riley R."/>
            <person name="Savchenko A."/>
            <person name="Shiryaev A."/>
            <person name="Soop K."/>
            <person name="Spirin V."/>
            <person name="Szebenyi C."/>
            <person name="Tomsovsky M."/>
            <person name="Tulloss R.E."/>
            <person name="Uehling J."/>
            <person name="Grigoriev I.V."/>
            <person name="Vagvolgyi C."/>
            <person name="Papp T."/>
            <person name="Martin F.M."/>
            <person name="Miettinen O."/>
            <person name="Hibbett D.S."/>
            <person name="Nagy L.G."/>
        </authorList>
    </citation>
    <scope>NUCLEOTIDE SEQUENCE [LARGE SCALE GENOMIC DNA]</scope>
    <source>
        <strain evidence="5 6">FP101781</strain>
    </source>
</reference>
<dbReference type="GO" id="GO:0051213">
    <property type="term" value="F:dioxygenase activity"/>
    <property type="evidence" value="ECO:0007669"/>
    <property type="project" value="UniProtKB-KW"/>
</dbReference>
<dbReference type="Pfam" id="PF05721">
    <property type="entry name" value="PhyH"/>
    <property type="match status" value="1"/>
</dbReference>
<keyword evidence="6" id="KW-1185">Reference proteome</keyword>
<dbReference type="GO" id="GO:0046872">
    <property type="term" value="F:metal ion binding"/>
    <property type="evidence" value="ECO:0007669"/>
    <property type="project" value="UniProtKB-KW"/>
</dbReference>
<name>A0A4Y7TT25_COPMI</name>
<keyword evidence="3" id="KW-0479">Metal-binding</keyword>
<dbReference type="EMBL" id="QPFP01000004">
    <property type="protein sequence ID" value="TEB37320.1"/>
    <property type="molecule type" value="Genomic_DNA"/>
</dbReference>
<keyword evidence="5" id="KW-0223">Dioxygenase</keyword>
<evidence type="ECO:0000256" key="1">
    <source>
        <dbReference type="ARBA" id="ARBA00001962"/>
    </source>
</evidence>
<protein>
    <submittedName>
        <fullName evidence="5">Phytanoyl-CoA dioxygenase</fullName>
    </submittedName>
</protein>
<evidence type="ECO:0000256" key="2">
    <source>
        <dbReference type="ARBA" id="ARBA00005830"/>
    </source>
</evidence>
<evidence type="ECO:0000256" key="3">
    <source>
        <dbReference type="ARBA" id="ARBA00022723"/>
    </source>
</evidence>
<dbReference type="STRING" id="71717.A0A4Y7TT25"/>
<organism evidence="5 6">
    <name type="scientific">Coprinellus micaceus</name>
    <name type="common">Glistening ink-cap mushroom</name>
    <name type="synonym">Coprinus micaceus</name>
    <dbReference type="NCBI Taxonomy" id="71717"/>
    <lineage>
        <taxon>Eukaryota</taxon>
        <taxon>Fungi</taxon>
        <taxon>Dikarya</taxon>
        <taxon>Basidiomycota</taxon>
        <taxon>Agaricomycotina</taxon>
        <taxon>Agaricomycetes</taxon>
        <taxon>Agaricomycetidae</taxon>
        <taxon>Agaricales</taxon>
        <taxon>Agaricineae</taxon>
        <taxon>Psathyrellaceae</taxon>
        <taxon>Coprinellus</taxon>
    </lineage>
</organism>
<evidence type="ECO:0000313" key="6">
    <source>
        <dbReference type="Proteomes" id="UP000298030"/>
    </source>
</evidence>
<dbReference type="SUPFAM" id="SSF51197">
    <property type="entry name" value="Clavaminate synthase-like"/>
    <property type="match status" value="1"/>
</dbReference>
<sequence>MPEYLTQEQIDKFNRDGYLVIPSFLSQDQATELLQRSKDLLDQFDPETHPKTKFTTGDDDHVGDDYFLSSGDKIRYFLETDALDSDGKLNREKQKAVNKIGHGLHELDPAFRRVTLENESLRSIARDLKFHHDPVALQSMVITKQQQIGGEVPEHNDSTFLYTDPPSALGCWIALEKCTPSNGALSFLPGSQKTTSITKRFVRLGNGKGTGFEALVSPEEEKVVQGLSKGQQDKYVMETCEPGDMVLIHGSVLHKSERNTSPNTRFAYTFHMIESPPYAKYDEKNWLQPTKEMPFSRILPAGETVAF</sequence>
<proteinExistence type="inferred from homology"/>
<gene>
    <name evidence="5" type="ORF">FA13DRAFT_1786488</name>
</gene>
<keyword evidence="4" id="KW-0408">Iron</keyword>
<comment type="caution">
    <text evidence="5">The sequence shown here is derived from an EMBL/GenBank/DDBJ whole genome shotgun (WGS) entry which is preliminary data.</text>
</comment>
<dbReference type="AlphaFoldDB" id="A0A4Y7TT25"/>
<dbReference type="Gene3D" id="2.60.120.620">
    <property type="entry name" value="q2cbj1_9rhob like domain"/>
    <property type="match status" value="1"/>
</dbReference>
<comment type="similarity">
    <text evidence="2">Belongs to the PhyH family.</text>
</comment>
<dbReference type="Proteomes" id="UP000298030">
    <property type="component" value="Unassembled WGS sequence"/>
</dbReference>
<evidence type="ECO:0000256" key="4">
    <source>
        <dbReference type="ARBA" id="ARBA00023004"/>
    </source>
</evidence>
<accession>A0A4Y7TT25</accession>
<dbReference type="PANTHER" id="PTHR20883:SF15">
    <property type="entry name" value="PHYTANOYL-COA DIOXYGENASE DOMAIN-CONTAINING PROTEIN 1"/>
    <property type="match status" value="1"/>
</dbReference>
<comment type="cofactor">
    <cofactor evidence="1">
        <name>Fe cation</name>
        <dbReference type="ChEBI" id="CHEBI:24875"/>
    </cofactor>
</comment>
<dbReference type="PANTHER" id="PTHR20883">
    <property type="entry name" value="PHYTANOYL-COA DIOXYGENASE DOMAIN CONTAINING 1"/>
    <property type="match status" value="1"/>
</dbReference>
<dbReference type="InterPro" id="IPR008775">
    <property type="entry name" value="Phytyl_CoA_dOase-like"/>
</dbReference>
<evidence type="ECO:0000313" key="5">
    <source>
        <dbReference type="EMBL" id="TEB37320.1"/>
    </source>
</evidence>